<comment type="similarity">
    <text evidence="7">Belongs to the DHHC palmitoyltransferase family.</text>
</comment>
<comment type="caution">
    <text evidence="10">The sequence shown here is derived from an EMBL/GenBank/DDBJ whole genome shotgun (WGS) entry which is preliminary data.</text>
</comment>
<evidence type="ECO:0000313" key="11">
    <source>
        <dbReference type="Proteomes" id="UP001107558"/>
    </source>
</evidence>
<feature type="transmembrane region" description="Helical" evidence="7">
    <location>
        <begin position="20"/>
        <end position="42"/>
    </location>
</feature>
<feature type="domain" description="Palmitoyltransferase DHHC" evidence="9">
    <location>
        <begin position="96"/>
        <end position="232"/>
    </location>
</feature>
<evidence type="ECO:0000256" key="6">
    <source>
        <dbReference type="ARBA" id="ARBA00023315"/>
    </source>
</evidence>
<dbReference type="InterPro" id="IPR001594">
    <property type="entry name" value="Palmitoyltrfase_DHHC"/>
</dbReference>
<evidence type="ECO:0000256" key="7">
    <source>
        <dbReference type="RuleBase" id="RU079119"/>
    </source>
</evidence>
<evidence type="ECO:0000256" key="5">
    <source>
        <dbReference type="ARBA" id="ARBA00023136"/>
    </source>
</evidence>
<dbReference type="Proteomes" id="UP001107558">
    <property type="component" value="Chromosome 3"/>
</dbReference>
<accession>A0A9J6BWU7</accession>
<keyword evidence="5 7" id="KW-0472">Membrane</keyword>
<proteinExistence type="inferred from homology"/>
<gene>
    <name evidence="10" type="ORF">PVAND_003746</name>
</gene>
<dbReference type="GO" id="GO:0016020">
    <property type="term" value="C:membrane"/>
    <property type="evidence" value="ECO:0007669"/>
    <property type="project" value="UniProtKB-SubCell"/>
</dbReference>
<dbReference type="Pfam" id="PF01529">
    <property type="entry name" value="DHHC"/>
    <property type="match status" value="1"/>
</dbReference>
<dbReference type="InterPro" id="IPR039859">
    <property type="entry name" value="PFA4/ZDH16/20/ERF2-like"/>
</dbReference>
<comment type="subcellular location">
    <subcellularLocation>
        <location evidence="1">Membrane</location>
        <topology evidence="1">Multi-pass membrane protein</topology>
    </subcellularLocation>
</comment>
<dbReference type="PANTHER" id="PTHR12246">
    <property type="entry name" value="PALMITOYLTRANSFERASE ZDHHC16"/>
    <property type="match status" value="1"/>
</dbReference>
<protein>
    <recommendedName>
        <fullName evidence="7">Palmitoyltransferase</fullName>
        <ecNumber evidence="7">2.3.1.225</ecNumber>
    </recommendedName>
</protein>
<keyword evidence="4 7" id="KW-1133">Transmembrane helix</keyword>
<dbReference type="AlphaFoldDB" id="A0A9J6BWU7"/>
<evidence type="ECO:0000256" key="2">
    <source>
        <dbReference type="ARBA" id="ARBA00022679"/>
    </source>
</evidence>
<dbReference type="EC" id="2.3.1.225" evidence="7"/>
<sequence>MDKDEVKLDRNNGKTILRRFLHIGPLLTIFIIKSITIMTLYLNSMWFPAHSSIYAFLNQATFITLSALTSFNFVMTAIIGPSYLPLGWRPKNKNDENQLQFCNLCKGFKAPRAHHCRKCERCVMKMDHHCPYVANCVGHGNQSHFIWFLTFAIAGCTHAAVILICSLYAGLYRDYYIYHQEYKKATVKLSTWSLILTIFNIGLSIGVVIAVGMLLFFQIRAVFRNRTGIEDWILDKAIYRRRAIVRAAREAGDMEYDVKPFVYPYDMGWKKNAAQVLNFTCLPVGNGIEWPVVEGCDQYTLTREQIAQKAEKRARTKQYRIAKKVTGSWFPLLSYGFKTACSPPLTDESRIALEIGDLVNVTRWRKHWLFGEKVKEEKNAIERSKGWFPRKSAVELYDENDDEDFDENEENSKNKKLK</sequence>
<keyword evidence="3 7" id="KW-0812">Transmembrane</keyword>
<feature type="transmembrane region" description="Helical" evidence="7">
    <location>
        <begin position="145"/>
        <end position="171"/>
    </location>
</feature>
<feature type="region of interest" description="Disordered" evidence="8">
    <location>
        <begin position="399"/>
        <end position="418"/>
    </location>
</feature>
<evidence type="ECO:0000256" key="1">
    <source>
        <dbReference type="ARBA" id="ARBA00004141"/>
    </source>
</evidence>
<dbReference type="GO" id="GO:0019706">
    <property type="term" value="F:protein-cysteine S-palmitoyltransferase activity"/>
    <property type="evidence" value="ECO:0007669"/>
    <property type="project" value="UniProtKB-EC"/>
</dbReference>
<feature type="compositionally biased region" description="Acidic residues" evidence="8">
    <location>
        <begin position="399"/>
        <end position="409"/>
    </location>
</feature>
<keyword evidence="2 7" id="KW-0808">Transferase</keyword>
<evidence type="ECO:0000256" key="4">
    <source>
        <dbReference type="ARBA" id="ARBA00022989"/>
    </source>
</evidence>
<evidence type="ECO:0000256" key="8">
    <source>
        <dbReference type="SAM" id="MobiDB-lite"/>
    </source>
</evidence>
<feature type="transmembrane region" description="Helical" evidence="7">
    <location>
        <begin position="191"/>
        <end position="217"/>
    </location>
</feature>
<evidence type="ECO:0000256" key="3">
    <source>
        <dbReference type="ARBA" id="ARBA00022692"/>
    </source>
</evidence>
<organism evidence="10 11">
    <name type="scientific">Polypedilum vanderplanki</name>
    <name type="common">Sleeping chironomid midge</name>
    <dbReference type="NCBI Taxonomy" id="319348"/>
    <lineage>
        <taxon>Eukaryota</taxon>
        <taxon>Metazoa</taxon>
        <taxon>Ecdysozoa</taxon>
        <taxon>Arthropoda</taxon>
        <taxon>Hexapoda</taxon>
        <taxon>Insecta</taxon>
        <taxon>Pterygota</taxon>
        <taxon>Neoptera</taxon>
        <taxon>Endopterygota</taxon>
        <taxon>Diptera</taxon>
        <taxon>Nematocera</taxon>
        <taxon>Chironomoidea</taxon>
        <taxon>Chironomidae</taxon>
        <taxon>Chironominae</taxon>
        <taxon>Polypedilum</taxon>
        <taxon>Polypedilum</taxon>
    </lineage>
</organism>
<feature type="transmembrane region" description="Helical" evidence="7">
    <location>
        <begin position="62"/>
        <end position="84"/>
    </location>
</feature>
<keyword evidence="6 7" id="KW-0012">Acyltransferase</keyword>
<evidence type="ECO:0000259" key="9">
    <source>
        <dbReference type="Pfam" id="PF01529"/>
    </source>
</evidence>
<dbReference type="EMBL" id="JADBJN010000003">
    <property type="protein sequence ID" value="KAG5673726.1"/>
    <property type="molecule type" value="Genomic_DNA"/>
</dbReference>
<comment type="catalytic activity">
    <reaction evidence="7">
        <text>L-cysteinyl-[protein] + hexadecanoyl-CoA = S-hexadecanoyl-L-cysteinyl-[protein] + CoA</text>
        <dbReference type="Rhea" id="RHEA:36683"/>
        <dbReference type="Rhea" id="RHEA-COMP:10131"/>
        <dbReference type="Rhea" id="RHEA-COMP:11032"/>
        <dbReference type="ChEBI" id="CHEBI:29950"/>
        <dbReference type="ChEBI" id="CHEBI:57287"/>
        <dbReference type="ChEBI" id="CHEBI:57379"/>
        <dbReference type="ChEBI" id="CHEBI:74151"/>
        <dbReference type="EC" id="2.3.1.225"/>
    </reaction>
</comment>
<reference evidence="10" key="1">
    <citation type="submission" date="2021-03" db="EMBL/GenBank/DDBJ databases">
        <title>Chromosome level genome of the anhydrobiotic midge Polypedilum vanderplanki.</title>
        <authorList>
            <person name="Yoshida Y."/>
            <person name="Kikawada T."/>
            <person name="Gusev O."/>
        </authorList>
    </citation>
    <scope>NUCLEOTIDE SEQUENCE</scope>
    <source>
        <strain evidence="10">NIAS01</strain>
        <tissue evidence="10">Whole body or cell culture</tissue>
    </source>
</reference>
<comment type="domain">
    <text evidence="7">The DHHC domain is required for palmitoyltransferase activity.</text>
</comment>
<evidence type="ECO:0000313" key="10">
    <source>
        <dbReference type="EMBL" id="KAG5673726.1"/>
    </source>
</evidence>
<dbReference type="PROSITE" id="PS50216">
    <property type="entry name" value="DHHC"/>
    <property type="match status" value="1"/>
</dbReference>
<dbReference type="OrthoDB" id="331948at2759"/>
<keyword evidence="11" id="KW-1185">Reference proteome</keyword>
<name>A0A9J6BWU7_POLVA</name>